<feature type="chain" id="PRO_5045441480" description="Transglycosylase SLT domain-containing protein" evidence="1">
    <location>
        <begin position="22"/>
        <end position="168"/>
    </location>
</feature>
<organism evidence="2 3">
    <name type="scientific">Gloeocapsopsis crepidinum LEGE 06123</name>
    <dbReference type="NCBI Taxonomy" id="588587"/>
    <lineage>
        <taxon>Bacteria</taxon>
        <taxon>Bacillati</taxon>
        <taxon>Cyanobacteriota</taxon>
        <taxon>Cyanophyceae</taxon>
        <taxon>Oscillatoriophycideae</taxon>
        <taxon>Chroococcales</taxon>
        <taxon>Chroococcaceae</taxon>
        <taxon>Gloeocapsopsis</taxon>
    </lineage>
</organism>
<reference evidence="2 3" key="1">
    <citation type="submission" date="2020-10" db="EMBL/GenBank/DDBJ databases">
        <authorList>
            <person name="Castelo-Branco R."/>
            <person name="Eusebio N."/>
            <person name="Adriana R."/>
            <person name="Vieira A."/>
            <person name="Brugerolle De Fraissinette N."/>
            <person name="Rezende De Castro R."/>
            <person name="Schneider M.P."/>
            <person name="Vasconcelos V."/>
            <person name="Leao P.N."/>
        </authorList>
    </citation>
    <scope>NUCLEOTIDE SEQUENCE [LARGE SCALE GENOMIC DNA]</scope>
    <source>
        <strain evidence="2 3">LEGE 06123</strain>
    </source>
</reference>
<comment type="caution">
    <text evidence="2">The sequence shown here is derived from an EMBL/GenBank/DDBJ whole genome shotgun (WGS) entry which is preliminary data.</text>
</comment>
<evidence type="ECO:0000313" key="3">
    <source>
        <dbReference type="Proteomes" id="UP000651156"/>
    </source>
</evidence>
<evidence type="ECO:0000313" key="2">
    <source>
        <dbReference type="EMBL" id="MBE9190189.1"/>
    </source>
</evidence>
<sequence>MRLLLGGIIVSLGLWTLPVQAQQVTNTQVEAMVEALRLAAPKTGKTNDGLYSEWQITPGIIPSWSKQCIGKELTPQELEASPAKAREIVSCITHRELQKQYAASNNNEITAIRRTACWWMTGNTNGCNSGSTATYVQTVLDFYQQQSAKKPVRQVSTSSNYHPQVPKK</sequence>
<keyword evidence="1" id="KW-0732">Signal</keyword>
<evidence type="ECO:0008006" key="4">
    <source>
        <dbReference type="Google" id="ProtNLM"/>
    </source>
</evidence>
<protein>
    <recommendedName>
        <fullName evidence="4">Transglycosylase SLT domain-containing protein</fullName>
    </recommendedName>
</protein>
<dbReference type="EMBL" id="JADEWN010000013">
    <property type="protein sequence ID" value="MBE9190189.1"/>
    <property type="molecule type" value="Genomic_DNA"/>
</dbReference>
<keyword evidence="3" id="KW-1185">Reference proteome</keyword>
<evidence type="ECO:0000256" key="1">
    <source>
        <dbReference type="SAM" id="SignalP"/>
    </source>
</evidence>
<name>A0ABR9UPH9_9CHRO</name>
<dbReference type="RefSeq" id="WP_193931385.1">
    <property type="nucleotide sequence ID" value="NZ_CAWPMZ010000028.1"/>
</dbReference>
<feature type="signal peptide" evidence="1">
    <location>
        <begin position="1"/>
        <end position="21"/>
    </location>
</feature>
<accession>A0ABR9UPH9</accession>
<gene>
    <name evidence="2" type="ORF">IQ230_07395</name>
</gene>
<proteinExistence type="predicted"/>
<dbReference type="Proteomes" id="UP000651156">
    <property type="component" value="Unassembled WGS sequence"/>
</dbReference>